<dbReference type="Pfam" id="PF13976">
    <property type="entry name" value="gag_pre-integrs"/>
    <property type="match status" value="1"/>
</dbReference>
<evidence type="ECO:0000256" key="12">
    <source>
        <dbReference type="ARBA" id="ARBA00022908"/>
    </source>
</evidence>
<comment type="caution">
    <text evidence="23">The sequence shown here is derived from an EMBL/GenBank/DDBJ whole genome shotgun (WGS) entry which is preliminary data.</text>
</comment>
<evidence type="ECO:0000256" key="15">
    <source>
        <dbReference type="ARBA" id="ARBA00023113"/>
    </source>
</evidence>
<keyword evidence="5" id="KW-0540">Nuclease</keyword>
<dbReference type="GO" id="GO:0003676">
    <property type="term" value="F:nucleic acid binding"/>
    <property type="evidence" value="ECO:0007669"/>
    <property type="project" value="InterPro"/>
</dbReference>
<evidence type="ECO:0000259" key="22">
    <source>
        <dbReference type="Pfam" id="PF25597"/>
    </source>
</evidence>
<evidence type="ECO:0000256" key="14">
    <source>
        <dbReference type="ARBA" id="ARBA00022932"/>
    </source>
</evidence>
<dbReference type="Pfam" id="PF07727">
    <property type="entry name" value="RVT_2"/>
    <property type="match status" value="1"/>
</dbReference>
<keyword evidence="3" id="KW-0645">Protease</keyword>
<dbReference type="GO" id="GO:0003964">
    <property type="term" value="F:RNA-directed DNA polymerase activity"/>
    <property type="evidence" value="ECO:0007669"/>
    <property type="project" value="UniProtKB-KW"/>
</dbReference>
<feature type="compositionally biased region" description="Acidic residues" evidence="18">
    <location>
        <begin position="673"/>
        <end position="683"/>
    </location>
</feature>
<evidence type="ECO:0000256" key="6">
    <source>
        <dbReference type="ARBA" id="ARBA00022723"/>
    </source>
</evidence>
<dbReference type="GO" id="GO:0004519">
    <property type="term" value="F:endonuclease activity"/>
    <property type="evidence" value="ECO:0007669"/>
    <property type="project" value="UniProtKB-KW"/>
</dbReference>
<dbReference type="InterPro" id="IPR039537">
    <property type="entry name" value="Retrotran_Ty1/copia-like"/>
</dbReference>
<dbReference type="GO" id="GO:0006508">
    <property type="term" value="P:proteolysis"/>
    <property type="evidence" value="ECO:0007669"/>
    <property type="project" value="UniProtKB-KW"/>
</dbReference>
<keyword evidence="14" id="KW-0239">DNA-directed DNA polymerase</keyword>
<dbReference type="Pfam" id="PF22936">
    <property type="entry name" value="Pol_BBD"/>
    <property type="match status" value="1"/>
</dbReference>
<keyword evidence="16" id="KW-0233">DNA recombination</keyword>
<evidence type="ECO:0000256" key="13">
    <source>
        <dbReference type="ARBA" id="ARBA00022918"/>
    </source>
</evidence>
<feature type="domain" description="Retroviral polymerase SH3-like" evidence="22">
    <location>
        <begin position="605"/>
        <end position="659"/>
    </location>
</feature>
<dbReference type="Pfam" id="PF25597">
    <property type="entry name" value="SH3_retrovirus"/>
    <property type="match status" value="1"/>
</dbReference>
<evidence type="ECO:0000256" key="2">
    <source>
        <dbReference type="ARBA" id="ARBA00022612"/>
    </source>
</evidence>
<evidence type="ECO:0000256" key="16">
    <source>
        <dbReference type="ARBA" id="ARBA00023172"/>
    </source>
</evidence>
<gene>
    <name evidence="23" type="ORF">EW146_g10095</name>
</gene>
<keyword evidence="15" id="KW-0917">Virion maturation</keyword>
<accession>A0A4S4L0F4</accession>
<keyword evidence="8" id="KW-0255">Endonuclease</keyword>
<evidence type="ECO:0000256" key="11">
    <source>
        <dbReference type="ARBA" id="ARBA00022842"/>
    </source>
</evidence>
<evidence type="ECO:0000256" key="10">
    <source>
        <dbReference type="ARBA" id="ARBA00022840"/>
    </source>
</evidence>
<feature type="domain" description="GAG-pre-integrase" evidence="20">
    <location>
        <begin position="392"/>
        <end position="438"/>
    </location>
</feature>
<dbReference type="GO" id="GO:0005524">
    <property type="term" value="F:ATP binding"/>
    <property type="evidence" value="ECO:0007669"/>
    <property type="project" value="UniProtKB-KW"/>
</dbReference>
<keyword evidence="10" id="KW-0067">ATP-binding</keyword>
<sequence>WKFCTQKVLEIRGLWSVVDKNVEAPDEKSSQYPEWLAKDREANAQITLTLKDEPLNTVMYATTARKAWEFLHTRYEVSHTLHSLGHKLEDKLVAVAIVLSLPPSYDTLRTILTSQTETLSLEMVTSQVLQEEQRHHESTQTSVFAARTFGSKSNGSKSSASSANGSKFNKLKDKKSKPYCKHCRFTGHTREECRKYAAKVAAEGKGEKSGAGDERAKLARDGDDEPIRTFMAQEELSKHGDLANCWVVDSGATRSMSSKRNWFSTYRELETLRKVWLGDNSYIVATGVGQILTEMCANDRWSRVLLQDVLHVLDLHGNLLSVPQLAQRRARVQFINDKCEILDQNGVLTCEGHREDNLYIVKCRTITSERAYLTHTTAPCDDPSSGDDSEPNSSALIARTKVSKADVQTWHRHLGHISIESVLRMIKKGMVRGMSITHKPIAKEAEVCTTRPLQRVHSDVCGPFQTTLRQGYSYFTTWIDDATRRVIVNGLRHKSEVDARYRDFIMRAEVETGEQSMALRSDAVPMAETPEHDGVSERMNRTLVENARAMLADADLPKSYWFDAVEYAALLHNVSPTRSLKGDVTPEEAWSRNKPNVAHLRVFGCKSYILVPKAQRRKLDAKSLECTLIGYLPNRKAYRLVHRPSGRIVKSRNVIFDEGAGHFEHVEIAPSVTDEDSEEEEAEESMKGEIRSVDTAPPPPDAINAMPAPNRKPKLPTSLPQPASVAPVEEKLPDLVEEGSDDEDDVFVDTSETVNTARAEANENPPTFAAAMASGNAAEWLAACQEEMSSFEKMEVFDVVDRPHDRKIVGSKWVFRVKRGLSGDIEKFKARLVAKGFTQVEGIDYDEIFAPVVKFTTL</sequence>
<keyword evidence="24" id="KW-1185">Reference proteome</keyword>
<evidence type="ECO:0000259" key="19">
    <source>
        <dbReference type="Pfam" id="PF07727"/>
    </source>
</evidence>
<evidence type="ECO:0000313" key="24">
    <source>
        <dbReference type="Proteomes" id="UP000310158"/>
    </source>
</evidence>
<keyword evidence="12" id="KW-0229">DNA integration</keyword>
<evidence type="ECO:0000256" key="7">
    <source>
        <dbReference type="ARBA" id="ARBA00022741"/>
    </source>
</evidence>
<keyword evidence="13" id="KW-0695">RNA-directed DNA polymerase</keyword>
<feature type="non-terminal residue" evidence="23">
    <location>
        <position position="1"/>
    </location>
</feature>
<keyword evidence="9" id="KW-0378">Hydrolase</keyword>
<evidence type="ECO:0000256" key="17">
    <source>
        <dbReference type="ARBA" id="ARBA00023268"/>
    </source>
</evidence>
<dbReference type="AlphaFoldDB" id="A0A4S4L0F4"/>
<dbReference type="GO" id="GO:0003887">
    <property type="term" value="F:DNA-directed DNA polymerase activity"/>
    <property type="evidence" value="ECO:0007669"/>
    <property type="project" value="UniProtKB-KW"/>
</dbReference>
<dbReference type="InterPro" id="IPR025724">
    <property type="entry name" value="GAG-pre-integrase_dom"/>
</dbReference>
<dbReference type="SUPFAM" id="SSF53098">
    <property type="entry name" value="Ribonuclease H-like"/>
    <property type="match status" value="1"/>
</dbReference>
<keyword evidence="2" id="KW-1188">Viral release from host cell</keyword>
<feature type="region of interest" description="Disordered" evidence="18">
    <location>
        <begin position="133"/>
        <end position="170"/>
    </location>
</feature>
<dbReference type="GO" id="GO:0046872">
    <property type="term" value="F:metal ion binding"/>
    <property type="evidence" value="ECO:0007669"/>
    <property type="project" value="UniProtKB-KW"/>
</dbReference>
<evidence type="ECO:0000256" key="4">
    <source>
        <dbReference type="ARBA" id="ARBA00022695"/>
    </source>
</evidence>
<dbReference type="Proteomes" id="UP000310158">
    <property type="component" value="Unassembled WGS sequence"/>
</dbReference>
<proteinExistence type="predicted"/>
<evidence type="ECO:0000256" key="18">
    <source>
        <dbReference type="SAM" id="MobiDB-lite"/>
    </source>
</evidence>
<evidence type="ECO:0000256" key="8">
    <source>
        <dbReference type="ARBA" id="ARBA00022759"/>
    </source>
</evidence>
<feature type="compositionally biased region" description="Low complexity" evidence="18">
    <location>
        <begin position="149"/>
        <end position="168"/>
    </location>
</feature>
<name>A0A4S4L0F4_9AGAM</name>
<dbReference type="InterPro" id="IPR036397">
    <property type="entry name" value="RNaseH_sf"/>
</dbReference>
<comment type="function">
    <text evidence="1">The aspartyl protease (PR) mediates the proteolytic cleavages of the Gag and Gag-Pol polyproteins after assembly of the VLP.</text>
</comment>
<feature type="domain" description="Retrovirus-related Pol polyprotein from transposon TNT 1-94-like beta-barrel" evidence="21">
    <location>
        <begin position="246"/>
        <end position="328"/>
    </location>
</feature>
<keyword evidence="7" id="KW-0547">Nucleotide-binding</keyword>
<evidence type="ECO:0008006" key="25">
    <source>
        <dbReference type="Google" id="ProtNLM"/>
    </source>
</evidence>
<organism evidence="23 24">
    <name type="scientific">Bondarzewia mesenterica</name>
    <dbReference type="NCBI Taxonomy" id="1095465"/>
    <lineage>
        <taxon>Eukaryota</taxon>
        <taxon>Fungi</taxon>
        <taxon>Dikarya</taxon>
        <taxon>Basidiomycota</taxon>
        <taxon>Agaricomycotina</taxon>
        <taxon>Agaricomycetes</taxon>
        <taxon>Russulales</taxon>
        <taxon>Bondarzewiaceae</taxon>
        <taxon>Bondarzewia</taxon>
    </lineage>
</organism>
<dbReference type="Gene3D" id="3.30.420.10">
    <property type="entry name" value="Ribonuclease H-like superfamily/Ribonuclease H"/>
    <property type="match status" value="2"/>
</dbReference>
<feature type="region of interest" description="Disordered" evidence="18">
    <location>
        <begin position="671"/>
        <end position="726"/>
    </location>
</feature>
<evidence type="ECO:0000256" key="5">
    <source>
        <dbReference type="ARBA" id="ARBA00022722"/>
    </source>
</evidence>
<dbReference type="InterPro" id="IPR013103">
    <property type="entry name" value="RVT_2"/>
</dbReference>
<keyword evidence="11" id="KW-0460">Magnesium</keyword>
<evidence type="ECO:0000256" key="3">
    <source>
        <dbReference type="ARBA" id="ARBA00022670"/>
    </source>
</evidence>
<evidence type="ECO:0000313" key="23">
    <source>
        <dbReference type="EMBL" id="THH04746.1"/>
    </source>
</evidence>
<dbReference type="InterPro" id="IPR057670">
    <property type="entry name" value="SH3_retrovirus"/>
</dbReference>
<keyword evidence="14" id="KW-0808">Transferase</keyword>
<keyword evidence="6" id="KW-0479">Metal-binding</keyword>
<reference evidence="23 24" key="1">
    <citation type="submission" date="2019-02" db="EMBL/GenBank/DDBJ databases">
        <title>Genome sequencing of the rare red list fungi Bondarzewia mesenterica.</title>
        <authorList>
            <person name="Buettner E."/>
            <person name="Kellner H."/>
        </authorList>
    </citation>
    <scope>NUCLEOTIDE SEQUENCE [LARGE SCALE GENOMIC DNA]</scope>
    <source>
        <strain evidence="23 24">DSM 108281</strain>
    </source>
</reference>
<dbReference type="Pfam" id="PF14223">
    <property type="entry name" value="Retrotran_gag_2"/>
    <property type="match status" value="2"/>
</dbReference>
<dbReference type="GO" id="GO:0006310">
    <property type="term" value="P:DNA recombination"/>
    <property type="evidence" value="ECO:0007669"/>
    <property type="project" value="UniProtKB-KW"/>
</dbReference>
<dbReference type="GO" id="GO:0008233">
    <property type="term" value="F:peptidase activity"/>
    <property type="evidence" value="ECO:0007669"/>
    <property type="project" value="UniProtKB-KW"/>
</dbReference>
<keyword evidence="17" id="KW-0511">Multifunctional enzyme</keyword>
<keyword evidence="4" id="KW-0548">Nucleotidyltransferase</keyword>
<evidence type="ECO:0000259" key="20">
    <source>
        <dbReference type="Pfam" id="PF13976"/>
    </source>
</evidence>
<dbReference type="GO" id="GO:0015074">
    <property type="term" value="P:DNA integration"/>
    <property type="evidence" value="ECO:0007669"/>
    <property type="project" value="UniProtKB-KW"/>
</dbReference>
<dbReference type="InterPro" id="IPR012337">
    <property type="entry name" value="RNaseH-like_sf"/>
</dbReference>
<protein>
    <recommendedName>
        <fullName evidence="25">Integrase catalytic domain-containing protein</fullName>
    </recommendedName>
</protein>
<dbReference type="PANTHER" id="PTHR42648">
    <property type="entry name" value="TRANSPOSASE, PUTATIVE-RELATED"/>
    <property type="match status" value="1"/>
</dbReference>
<evidence type="ECO:0000259" key="21">
    <source>
        <dbReference type="Pfam" id="PF22936"/>
    </source>
</evidence>
<evidence type="ECO:0000256" key="9">
    <source>
        <dbReference type="ARBA" id="ARBA00022801"/>
    </source>
</evidence>
<dbReference type="PANTHER" id="PTHR42648:SF11">
    <property type="entry name" value="TRANSPOSON TY4-P GAG-POL POLYPROTEIN"/>
    <property type="match status" value="1"/>
</dbReference>
<feature type="domain" description="Reverse transcriptase Ty1/copia-type" evidence="19">
    <location>
        <begin position="795"/>
        <end position="856"/>
    </location>
</feature>
<evidence type="ECO:0000256" key="1">
    <source>
        <dbReference type="ARBA" id="ARBA00002180"/>
    </source>
</evidence>
<dbReference type="OrthoDB" id="3243429at2759"/>
<dbReference type="InterPro" id="IPR054722">
    <property type="entry name" value="PolX-like_BBD"/>
</dbReference>
<dbReference type="EMBL" id="SGPL01001108">
    <property type="protein sequence ID" value="THH04746.1"/>
    <property type="molecule type" value="Genomic_DNA"/>
</dbReference>